<dbReference type="RefSeq" id="WP_099593164.1">
    <property type="nucleotide sequence ID" value="NZ_MDGM01000012.1"/>
</dbReference>
<dbReference type="OrthoDB" id="7874985at2"/>
<dbReference type="Proteomes" id="UP000231516">
    <property type="component" value="Unassembled WGS sequence"/>
</dbReference>
<reference evidence="1 2" key="1">
    <citation type="submission" date="2016-08" db="EMBL/GenBank/DDBJ databases">
        <title>Draft genome of Amylibacter sp. strain 4G11.</title>
        <authorList>
            <person name="Wong S.-K."/>
            <person name="Hamasaki K."/>
            <person name="Yoshizawa S."/>
        </authorList>
    </citation>
    <scope>NUCLEOTIDE SEQUENCE [LARGE SCALE GENOMIC DNA]</scope>
    <source>
        <strain evidence="1 2">4G11</strain>
    </source>
</reference>
<dbReference type="EMBL" id="MDGM01000012">
    <property type="protein sequence ID" value="PIB24633.1"/>
    <property type="molecule type" value="Genomic_DNA"/>
</dbReference>
<keyword evidence="2" id="KW-1185">Reference proteome</keyword>
<name>A0A2G5K6K0_9RHOB</name>
<sequence>MRWLLLYITLAGCVSNAPNHLGNPLTWPVQAITTGAQNGAYNHRRALVKKFVIDNHDTIQADVQNGGGDAINSAMDLTRVKTQNRAALITDLRDQQDLYFGTDPEPLVVALMVHGN</sequence>
<evidence type="ECO:0000313" key="2">
    <source>
        <dbReference type="Proteomes" id="UP000231516"/>
    </source>
</evidence>
<gene>
    <name evidence="1" type="ORF">BFP76_05480</name>
</gene>
<comment type="caution">
    <text evidence="1">The sequence shown here is derived from an EMBL/GenBank/DDBJ whole genome shotgun (WGS) entry which is preliminary data.</text>
</comment>
<proteinExistence type="predicted"/>
<accession>A0A2G5K6K0</accession>
<organism evidence="1 2">
    <name type="scientific">Paramylibacter kogurei</name>
    <dbReference type="NCBI Taxonomy" id="1889778"/>
    <lineage>
        <taxon>Bacteria</taxon>
        <taxon>Pseudomonadati</taxon>
        <taxon>Pseudomonadota</taxon>
        <taxon>Alphaproteobacteria</taxon>
        <taxon>Rhodobacterales</taxon>
        <taxon>Paracoccaceae</taxon>
        <taxon>Paramylibacter</taxon>
    </lineage>
</organism>
<evidence type="ECO:0000313" key="1">
    <source>
        <dbReference type="EMBL" id="PIB24633.1"/>
    </source>
</evidence>
<dbReference type="AlphaFoldDB" id="A0A2G5K6K0"/>
<protein>
    <submittedName>
        <fullName evidence="1">Uncharacterized protein</fullName>
    </submittedName>
</protein>